<dbReference type="EMBL" id="MCFA01000011">
    <property type="protein sequence ID" value="ORY17690.1"/>
    <property type="molecule type" value="Genomic_DNA"/>
</dbReference>
<protein>
    <recommendedName>
        <fullName evidence="2">DUF7605 domain-containing protein</fullName>
    </recommendedName>
</protein>
<dbReference type="PANTHER" id="PTHR36681">
    <property type="entry name" value="NUCLEAR GTPASE, GERMINAL CENTER-ASSOCIATED, TANDEM DUPLICATE 3"/>
    <property type="match status" value="1"/>
</dbReference>
<dbReference type="AlphaFoldDB" id="A0A1Y2A5T1"/>
<feature type="domain" description="DUF7605" evidence="2">
    <location>
        <begin position="583"/>
        <end position="766"/>
    </location>
</feature>
<feature type="region of interest" description="Disordered" evidence="1">
    <location>
        <begin position="843"/>
        <end position="870"/>
    </location>
</feature>
<evidence type="ECO:0000259" key="2">
    <source>
        <dbReference type="Pfam" id="PF24564"/>
    </source>
</evidence>
<dbReference type="Proteomes" id="UP000193144">
    <property type="component" value="Unassembled WGS sequence"/>
</dbReference>
<feature type="compositionally biased region" description="Acidic residues" evidence="1">
    <location>
        <begin position="847"/>
        <end position="860"/>
    </location>
</feature>
<dbReference type="Gene3D" id="3.40.50.300">
    <property type="entry name" value="P-loop containing nucleotide triphosphate hydrolases"/>
    <property type="match status" value="1"/>
</dbReference>
<dbReference type="InterPro" id="IPR027417">
    <property type="entry name" value="P-loop_NTPase"/>
</dbReference>
<gene>
    <name evidence="3" type="ORF">BCR34DRAFT_474575</name>
</gene>
<sequence>MGDYSDDPQTPISPSTSVHQPGEELLYDIESELPTDEPFFQQSFQEAFNVTRQELKDVTDAIRACSASHRVGSHLHKLKETARQISEFEPQSSRIIGLVGKPSVGKSDVISALLDQPHLNILNNKHSASVVIEYRHQPVHHEDAFSLEVEYMSKEEMKEIVDDLVRRFRTCYMPPIQGIESIQARRKALAESETAWHMLKAMFRNQSNLSEEFLLSDKSEHAGVLSDVLLDWIEDCLAGRPGGMECHIWKTTAVNVDELTEKLDVFTTNETDEITPALWPYIKVIRLFSRASILRSGIVLVDCPAPNELDCVRSRAVNDRLRDCREIFAVTTIDGALSDESVQDTISHHDKIRPLRIICTKSDDINTRDVEKKQPEVALEIRKWRRQIGTLQNQAKRWEAQRRHGLSGALEEEARRRDLLEDAKFSFAKFLIEDRNCSVATQLLDKYTAEVRSGDLKIFCVSDKKYWDHRFDEHTRAESRLELSGVVNLRKYCHLVTAEAQFVAAAAFVEIAVPTFLGSVRQWTLGGKDEVSEANLDDVRQLVRSLEHAAVSRLIGPSTQIYKAQANLEEEFASSILQPIREHQPEWQRAAYNTSKEWAKLDPKTYAHFCDNYGMHTTATTATKASSQNWNDEIISSMRAHLQSNWSFFHESIEETRRELTSSISTVFSSLTLTLEPDLHLAPPALQNLTENMTHYLNAILHDIHQSFDDILEQTEKIEVDTLYAHAPTAHINTLMRPAYAAANKETEHRGRRRVIPTHLASRNIFAELADVVEKQYTDVLDLTFERMARGIKGRVDALVADLHCLIHGEASAFPECSARLRHRVESAQGVVEGARRVVEGVRDADFGTEDEEGDVESESESVSVRFDDD</sequence>
<name>A0A1Y2A5T1_9PLEO</name>
<evidence type="ECO:0000313" key="4">
    <source>
        <dbReference type="Proteomes" id="UP000193144"/>
    </source>
</evidence>
<reference evidence="3 4" key="1">
    <citation type="submission" date="2016-07" db="EMBL/GenBank/DDBJ databases">
        <title>Pervasive Adenine N6-methylation of Active Genes in Fungi.</title>
        <authorList>
            <consortium name="DOE Joint Genome Institute"/>
            <person name="Mondo S.J."/>
            <person name="Dannebaum R.O."/>
            <person name="Kuo R.C."/>
            <person name="Labutti K."/>
            <person name="Haridas S."/>
            <person name="Kuo A."/>
            <person name="Salamov A."/>
            <person name="Ahrendt S.R."/>
            <person name="Lipzen A."/>
            <person name="Sullivan W."/>
            <person name="Andreopoulos W.B."/>
            <person name="Clum A."/>
            <person name="Lindquist E."/>
            <person name="Daum C."/>
            <person name="Ramamoorthy G.K."/>
            <person name="Gryganskyi A."/>
            <person name="Culley D."/>
            <person name="Magnuson J.K."/>
            <person name="James T.Y."/>
            <person name="O'Malley M.A."/>
            <person name="Stajich J.E."/>
            <person name="Spatafora J.W."/>
            <person name="Visel A."/>
            <person name="Grigoriev I.V."/>
        </authorList>
    </citation>
    <scope>NUCLEOTIDE SEQUENCE [LARGE SCALE GENOMIC DNA]</scope>
    <source>
        <strain evidence="3 4">CBS 115471</strain>
    </source>
</reference>
<comment type="caution">
    <text evidence="3">The sequence shown here is derived from an EMBL/GenBank/DDBJ whole genome shotgun (WGS) entry which is preliminary data.</text>
</comment>
<dbReference type="OrthoDB" id="3598281at2759"/>
<organism evidence="3 4">
    <name type="scientific">Clohesyomyces aquaticus</name>
    <dbReference type="NCBI Taxonomy" id="1231657"/>
    <lineage>
        <taxon>Eukaryota</taxon>
        <taxon>Fungi</taxon>
        <taxon>Dikarya</taxon>
        <taxon>Ascomycota</taxon>
        <taxon>Pezizomycotina</taxon>
        <taxon>Dothideomycetes</taxon>
        <taxon>Pleosporomycetidae</taxon>
        <taxon>Pleosporales</taxon>
        <taxon>Lindgomycetaceae</taxon>
        <taxon>Clohesyomyces</taxon>
    </lineage>
</organism>
<dbReference type="InterPro" id="IPR056024">
    <property type="entry name" value="DUF7605"/>
</dbReference>
<keyword evidence="4" id="KW-1185">Reference proteome</keyword>
<feature type="compositionally biased region" description="Low complexity" evidence="1">
    <location>
        <begin position="861"/>
        <end position="870"/>
    </location>
</feature>
<accession>A0A1Y2A5T1</accession>
<dbReference type="SUPFAM" id="SSF52540">
    <property type="entry name" value="P-loop containing nucleoside triphosphate hydrolases"/>
    <property type="match status" value="1"/>
</dbReference>
<dbReference type="STRING" id="1231657.A0A1Y2A5T1"/>
<proteinExistence type="predicted"/>
<dbReference type="Pfam" id="PF24564">
    <property type="entry name" value="DUF7605"/>
    <property type="match status" value="1"/>
</dbReference>
<evidence type="ECO:0000313" key="3">
    <source>
        <dbReference type="EMBL" id="ORY17690.1"/>
    </source>
</evidence>
<dbReference type="PANTHER" id="PTHR36681:SF3">
    <property type="entry name" value="NUCLEAR GTPASE, GERMINAL CENTER-ASSOCIATED, TANDEM DUPLICATE 3"/>
    <property type="match status" value="1"/>
</dbReference>
<evidence type="ECO:0000256" key="1">
    <source>
        <dbReference type="SAM" id="MobiDB-lite"/>
    </source>
</evidence>
<feature type="region of interest" description="Disordered" evidence="1">
    <location>
        <begin position="1"/>
        <end position="20"/>
    </location>
</feature>
<feature type="compositionally biased region" description="Polar residues" evidence="1">
    <location>
        <begin position="7"/>
        <end position="19"/>
    </location>
</feature>